<evidence type="ECO:0000256" key="1">
    <source>
        <dbReference type="SAM" id="Phobius"/>
    </source>
</evidence>
<feature type="transmembrane region" description="Helical" evidence="1">
    <location>
        <begin position="82"/>
        <end position="102"/>
    </location>
</feature>
<keyword evidence="1" id="KW-1133">Transmembrane helix</keyword>
<gene>
    <name evidence="2" type="ORF">A3F61_04345</name>
</gene>
<keyword evidence="1" id="KW-0472">Membrane</keyword>
<keyword evidence="1" id="KW-0812">Transmembrane</keyword>
<dbReference type="EMBL" id="MHCA01000043">
    <property type="protein sequence ID" value="OGY11137.1"/>
    <property type="molecule type" value="Genomic_DNA"/>
</dbReference>
<dbReference type="GO" id="GO:0016020">
    <property type="term" value="C:membrane"/>
    <property type="evidence" value="ECO:0007669"/>
    <property type="project" value="InterPro"/>
</dbReference>
<evidence type="ECO:0000313" key="2">
    <source>
        <dbReference type="EMBL" id="OGY11137.1"/>
    </source>
</evidence>
<proteinExistence type="predicted"/>
<dbReference type="Pfam" id="PF18895">
    <property type="entry name" value="T4SS_pilin"/>
    <property type="match status" value="1"/>
</dbReference>
<dbReference type="STRING" id="1797517.A3F61_04345"/>
<dbReference type="Proteomes" id="UP000178272">
    <property type="component" value="Unassembled WGS sequence"/>
</dbReference>
<dbReference type="AlphaFoldDB" id="A0A1G1V725"/>
<sequence length="111" mass="12012">MFPFISAIAQIDTPGKYGAPFLNRDPEQGIKGVGSLVSVILSNVYILAGVVLLVLFLWAGFKMIQSAGTRDAQKAAEAKNTLTYAVIGFLIIFASYWIIQIIEAITGFTIL</sequence>
<evidence type="ECO:0000313" key="3">
    <source>
        <dbReference type="Proteomes" id="UP000178272"/>
    </source>
</evidence>
<dbReference type="GO" id="GO:0004930">
    <property type="term" value="F:G protein-coupled receptor activity"/>
    <property type="evidence" value="ECO:0007669"/>
    <property type="project" value="InterPro"/>
</dbReference>
<dbReference type="InterPro" id="IPR043993">
    <property type="entry name" value="T4SS_pilin"/>
</dbReference>
<organism evidence="2 3">
    <name type="scientific">Candidatus Blackburnbacteria bacterium RIFCSPHIGHO2_12_FULL_41_13b</name>
    <dbReference type="NCBI Taxonomy" id="1797517"/>
    <lineage>
        <taxon>Bacteria</taxon>
        <taxon>Candidatus Blackburniibacteriota</taxon>
    </lineage>
</organism>
<reference evidence="2 3" key="1">
    <citation type="journal article" date="2016" name="Nat. Commun.">
        <title>Thousands of microbial genomes shed light on interconnected biogeochemical processes in an aquifer system.</title>
        <authorList>
            <person name="Anantharaman K."/>
            <person name="Brown C.T."/>
            <person name="Hug L.A."/>
            <person name="Sharon I."/>
            <person name="Castelle C.J."/>
            <person name="Probst A.J."/>
            <person name="Thomas B.C."/>
            <person name="Singh A."/>
            <person name="Wilkins M.J."/>
            <person name="Karaoz U."/>
            <person name="Brodie E.L."/>
            <person name="Williams K.H."/>
            <person name="Hubbard S.S."/>
            <person name="Banfield J.F."/>
        </authorList>
    </citation>
    <scope>NUCLEOTIDE SEQUENCE [LARGE SCALE GENOMIC DNA]</scope>
</reference>
<comment type="caution">
    <text evidence="2">The sequence shown here is derived from an EMBL/GenBank/DDBJ whole genome shotgun (WGS) entry which is preliminary data.</text>
</comment>
<accession>A0A1G1V725</accession>
<name>A0A1G1V725_9BACT</name>
<feature type="transmembrane region" description="Helical" evidence="1">
    <location>
        <begin position="36"/>
        <end position="61"/>
    </location>
</feature>
<protein>
    <submittedName>
        <fullName evidence="2">Uncharacterized protein</fullName>
    </submittedName>
</protein>